<reference evidence="1 2" key="1">
    <citation type="submission" date="2019-07" db="EMBL/GenBank/DDBJ databases">
        <title>Novel species of Flavobacterium.</title>
        <authorList>
            <person name="Liu Q."/>
            <person name="Xin Y.-H."/>
        </authorList>
    </citation>
    <scope>NUCLEOTIDE SEQUENCE [LARGE SCALE GENOMIC DNA]</scope>
    <source>
        <strain evidence="1 2">LB3P56</strain>
    </source>
</reference>
<accession>A0A553C898</accession>
<name>A0A553C898_9FLAO</name>
<gene>
    <name evidence="1" type="ORF">FNW17_12310</name>
</gene>
<keyword evidence="2" id="KW-1185">Reference proteome</keyword>
<proteinExistence type="predicted"/>
<evidence type="ECO:0000313" key="2">
    <source>
        <dbReference type="Proteomes" id="UP000318585"/>
    </source>
</evidence>
<dbReference type="AlphaFoldDB" id="A0A553C898"/>
<evidence type="ECO:0000313" key="1">
    <source>
        <dbReference type="EMBL" id="TRX16738.1"/>
    </source>
</evidence>
<dbReference type="EMBL" id="VJZR01000011">
    <property type="protein sequence ID" value="TRX16738.1"/>
    <property type="molecule type" value="Genomic_DNA"/>
</dbReference>
<sequence length="266" mass="30815">MQYLNPTTYVQYITANGVIKVKQVERQVESNEIIYNLDGINEDFFILGVYDLNKRVLGVTFGNVENLEMISFLNSDFQSVEALPKNSFFPPNTMVSIFKDTLNYNINFDVINTPKVNLWPFYNPYRYYVELNGDNREIEGVSLSISEGKIHSYFIDTLSLIRSYQNDQLDLIPIYLNGCLHHNFYGFEIYIELDVPCSFDFLIDTKFNIFDIVPTESVINTNSVKYVGYSKGFHKYIIYEDLDYISPASVVFVAYKVPAGYVFVPF</sequence>
<dbReference type="RefSeq" id="WP_144071784.1">
    <property type="nucleotide sequence ID" value="NZ_VJZR01000011.1"/>
</dbReference>
<comment type="caution">
    <text evidence="1">The sequence shown here is derived from an EMBL/GenBank/DDBJ whole genome shotgun (WGS) entry which is preliminary data.</text>
</comment>
<organism evidence="1 2">
    <name type="scientific">Flavobacterium franklandianum</name>
    <dbReference type="NCBI Taxonomy" id="2594430"/>
    <lineage>
        <taxon>Bacteria</taxon>
        <taxon>Pseudomonadati</taxon>
        <taxon>Bacteroidota</taxon>
        <taxon>Flavobacteriia</taxon>
        <taxon>Flavobacteriales</taxon>
        <taxon>Flavobacteriaceae</taxon>
        <taxon>Flavobacterium</taxon>
    </lineage>
</organism>
<protein>
    <submittedName>
        <fullName evidence="1">Uncharacterized protein</fullName>
    </submittedName>
</protein>
<dbReference type="Proteomes" id="UP000318585">
    <property type="component" value="Unassembled WGS sequence"/>
</dbReference>